<dbReference type="InterPro" id="IPR057268">
    <property type="entry name" value="Ribosomal_L18"/>
</dbReference>
<comment type="subunit">
    <text evidence="7">Part of the 50S ribosomal subunit; part of the 5S rRNA/L5/L18/L25 subcomplex. Contacts the 5S and 23S rRNAs.</text>
</comment>
<evidence type="ECO:0000313" key="10">
    <source>
        <dbReference type="Proteomes" id="UP000189722"/>
    </source>
</evidence>
<dbReference type="PANTHER" id="PTHR12899:SF3">
    <property type="entry name" value="LARGE RIBOSOMAL SUBUNIT PROTEIN UL18M"/>
    <property type="match status" value="1"/>
</dbReference>
<dbReference type="SUPFAM" id="SSF53137">
    <property type="entry name" value="Translational machinery components"/>
    <property type="match status" value="1"/>
</dbReference>
<keyword evidence="4 7" id="KW-0689">Ribosomal protein</keyword>
<dbReference type="GO" id="GO:0022625">
    <property type="term" value="C:cytosolic large ribosomal subunit"/>
    <property type="evidence" value="ECO:0007669"/>
    <property type="project" value="TreeGrafter"/>
</dbReference>
<dbReference type="HAMAP" id="MF_01337_B">
    <property type="entry name" value="Ribosomal_uL18_B"/>
    <property type="match status" value="1"/>
</dbReference>
<proteinExistence type="inferred from homology"/>
<dbReference type="EMBL" id="JAOSJG010000002">
    <property type="protein sequence ID" value="MEK0308942.1"/>
    <property type="molecule type" value="Genomic_DNA"/>
</dbReference>
<dbReference type="Pfam" id="PF00861">
    <property type="entry name" value="Ribosomal_L18p"/>
    <property type="match status" value="1"/>
</dbReference>
<dbReference type="RefSeq" id="WP_078122909.1">
    <property type="nucleotide sequence ID" value="NZ_JAOSJG010000002.1"/>
</dbReference>
<dbReference type="Proteomes" id="UP001383392">
    <property type="component" value="Unassembled WGS sequence"/>
</dbReference>
<sequence>MIKKESSQLLRRKRHLRLRKKIVGSSQKPRLNVSYSNRYFYVQIIDDNLGITLCSVHSKHINYNIINTKVASEIGKIIAQKALAKGIKNVVFDRGGYLYHGRIKVLADSARAEGLNF</sequence>
<evidence type="ECO:0000256" key="6">
    <source>
        <dbReference type="ARBA" id="ARBA00035197"/>
    </source>
</evidence>
<dbReference type="FunFam" id="3.30.420.100:FF:000001">
    <property type="entry name" value="50S ribosomal protein L18"/>
    <property type="match status" value="1"/>
</dbReference>
<keyword evidence="5 7" id="KW-0687">Ribonucleoprotein</keyword>
<evidence type="ECO:0000256" key="2">
    <source>
        <dbReference type="ARBA" id="ARBA00022730"/>
    </source>
</evidence>
<dbReference type="PANTHER" id="PTHR12899">
    <property type="entry name" value="39S RIBOSOMAL PROTEIN L18, MITOCHONDRIAL"/>
    <property type="match status" value="1"/>
</dbReference>
<evidence type="ECO:0000313" key="8">
    <source>
        <dbReference type="EMBL" id="MEK0308942.1"/>
    </source>
</evidence>
<dbReference type="InterPro" id="IPR005484">
    <property type="entry name" value="Ribosomal_uL18_bac/plant/anim"/>
</dbReference>
<protein>
    <recommendedName>
        <fullName evidence="6 7">Large ribosomal subunit protein uL18</fullName>
    </recommendedName>
</protein>
<evidence type="ECO:0000313" key="9">
    <source>
        <dbReference type="EMBL" id="OOP59770.1"/>
    </source>
</evidence>
<dbReference type="InterPro" id="IPR004389">
    <property type="entry name" value="Ribosomal_uL18_bac-type"/>
</dbReference>
<keyword evidence="3 7" id="KW-0694">RNA-binding</keyword>
<dbReference type="GO" id="GO:0008097">
    <property type="term" value="F:5S rRNA binding"/>
    <property type="evidence" value="ECO:0007669"/>
    <property type="project" value="TreeGrafter"/>
</dbReference>
<organism evidence="9 10">
    <name type="scientific">Candidatus Phytoplasma citri</name>
    <dbReference type="NCBI Taxonomy" id="180978"/>
    <lineage>
        <taxon>Bacteria</taxon>
        <taxon>Bacillati</taxon>
        <taxon>Mycoplasmatota</taxon>
        <taxon>Mollicutes</taxon>
        <taxon>Acholeplasmatales</taxon>
        <taxon>Acholeplasmataceae</taxon>
        <taxon>Candidatus Phytoplasma</taxon>
        <taxon>16SrII (Peanut WB group)</taxon>
    </lineage>
</organism>
<name>A0A1S9M3D3_9MOLU</name>
<evidence type="ECO:0000313" key="11">
    <source>
        <dbReference type="Proteomes" id="UP001383392"/>
    </source>
</evidence>
<dbReference type="STRING" id="180978.B2G44_00500"/>
<dbReference type="GO" id="GO:0006412">
    <property type="term" value="P:translation"/>
    <property type="evidence" value="ECO:0007669"/>
    <property type="project" value="UniProtKB-UniRule"/>
</dbReference>
<evidence type="ECO:0000256" key="7">
    <source>
        <dbReference type="HAMAP-Rule" id="MF_01337"/>
    </source>
</evidence>
<dbReference type="NCBIfam" id="TIGR00060">
    <property type="entry name" value="L18_bact"/>
    <property type="match status" value="1"/>
</dbReference>
<keyword evidence="2 7" id="KW-0699">rRNA-binding</keyword>
<evidence type="ECO:0000256" key="4">
    <source>
        <dbReference type="ARBA" id="ARBA00022980"/>
    </source>
</evidence>
<dbReference type="Proteomes" id="UP000189722">
    <property type="component" value="Unassembled WGS sequence"/>
</dbReference>
<evidence type="ECO:0000256" key="3">
    <source>
        <dbReference type="ARBA" id="ARBA00022884"/>
    </source>
</evidence>
<dbReference type="EMBL" id="MWKN01000015">
    <property type="protein sequence ID" value="OOP59770.1"/>
    <property type="molecule type" value="Genomic_DNA"/>
</dbReference>
<dbReference type="OrthoDB" id="9810939at2"/>
<evidence type="ECO:0000256" key="1">
    <source>
        <dbReference type="ARBA" id="ARBA00007116"/>
    </source>
</evidence>
<dbReference type="AlphaFoldDB" id="A0A1S9M3D3"/>
<comment type="function">
    <text evidence="7">This is one of the proteins that bind and probably mediate the attachment of the 5S RNA into the large ribosomal subunit, where it forms part of the central protuberance.</text>
</comment>
<reference evidence="9 10" key="1">
    <citation type="submission" date="2017-02" db="EMBL/GenBank/DDBJ databases">
        <title>A draft genome of 'Candidatus Phytoplasma aurantifolia' the agent of the witches-broom disease of lime.</title>
        <authorList>
            <person name="Foissac X."/>
            <person name="Carle P."/>
        </authorList>
    </citation>
    <scope>NUCLEOTIDE SEQUENCE [LARGE SCALE GENOMIC DNA]</scope>
    <source>
        <strain evidence="9 10">WBDL</strain>
    </source>
</reference>
<dbReference type="Gene3D" id="3.30.420.100">
    <property type="match status" value="1"/>
</dbReference>
<comment type="caution">
    <text evidence="9">The sequence shown here is derived from an EMBL/GenBank/DDBJ whole genome shotgun (WGS) entry which is preliminary data.</text>
</comment>
<evidence type="ECO:0000256" key="5">
    <source>
        <dbReference type="ARBA" id="ARBA00023274"/>
    </source>
</evidence>
<keyword evidence="11" id="KW-1185">Reference proteome</keyword>
<reference evidence="8 11" key="2">
    <citation type="journal article" date="2023" name="Int. J. Syst. Evol. Microbiol.">
        <title>The observation of taxonomic boundaries for the 16SrII and 16SrXXV phytoplasmas using genome-based delimitation.</title>
        <authorList>
            <person name="Rodrigues Jardim B."/>
            <person name="Tran-Nguyen L.T.T."/>
            <person name="Gambley C."/>
            <person name="Al-Sadi A.M."/>
            <person name="Al-Subhi A.M."/>
            <person name="Foissac X."/>
            <person name="Salar P."/>
            <person name="Cai H."/>
            <person name="Yang J.Y."/>
            <person name="Davis R."/>
            <person name="Jones L."/>
            <person name="Rodoni B."/>
            <person name="Constable F.E."/>
        </authorList>
    </citation>
    <scope>NUCLEOTIDE SEQUENCE [LARGE SCALE GENOMIC DNA]</scope>
    <source>
        <strain evidence="8">BAWM-OMN-P75</strain>
    </source>
</reference>
<gene>
    <name evidence="7 8" type="primary">rplR</name>
    <name evidence="9" type="ORF">B2G44_00500</name>
    <name evidence="8" type="ORF">OC712_00350</name>
</gene>
<dbReference type="GO" id="GO:0003735">
    <property type="term" value="F:structural constituent of ribosome"/>
    <property type="evidence" value="ECO:0007669"/>
    <property type="project" value="InterPro"/>
</dbReference>
<accession>A0A1S9M3D3</accession>
<comment type="similarity">
    <text evidence="1 7">Belongs to the universal ribosomal protein uL18 family.</text>
</comment>
<dbReference type="CDD" id="cd00432">
    <property type="entry name" value="Ribosomal_L18_L5e"/>
    <property type="match status" value="1"/>
</dbReference>